<dbReference type="InterPro" id="IPR011990">
    <property type="entry name" value="TPR-like_helical_dom_sf"/>
</dbReference>
<proteinExistence type="predicted"/>
<comment type="caution">
    <text evidence="2">The sequence shown here is derived from an EMBL/GenBank/DDBJ whole genome shotgun (WGS) entry which is preliminary data.</text>
</comment>
<feature type="repeat" description="TPR" evidence="1">
    <location>
        <begin position="384"/>
        <end position="417"/>
    </location>
</feature>
<dbReference type="PANTHER" id="PTHR12558:SF13">
    <property type="entry name" value="CELL DIVISION CYCLE PROTEIN 27 HOMOLOG"/>
    <property type="match status" value="1"/>
</dbReference>
<name>A0ABT7LME3_9BURK</name>
<dbReference type="Pfam" id="PF13432">
    <property type="entry name" value="TPR_16"/>
    <property type="match status" value="5"/>
</dbReference>
<dbReference type="Pfam" id="PF12895">
    <property type="entry name" value="ANAPC3"/>
    <property type="match status" value="1"/>
</dbReference>
<dbReference type="PROSITE" id="PS50293">
    <property type="entry name" value="TPR_REGION"/>
    <property type="match status" value="1"/>
</dbReference>
<dbReference type="SMART" id="SM00028">
    <property type="entry name" value="TPR"/>
    <property type="match status" value="13"/>
</dbReference>
<accession>A0ABT7LME3</accession>
<keyword evidence="1" id="KW-0802">TPR repeat</keyword>
<dbReference type="InterPro" id="IPR014266">
    <property type="entry name" value="PEP-CTERM_TPR_PrsT"/>
</dbReference>
<gene>
    <name evidence="2" type="primary">prsT</name>
    <name evidence="2" type="ORF">QRD43_19035</name>
</gene>
<evidence type="ECO:0000256" key="1">
    <source>
        <dbReference type="PROSITE-ProRule" id="PRU00339"/>
    </source>
</evidence>
<dbReference type="PROSITE" id="PS50005">
    <property type="entry name" value="TPR"/>
    <property type="match status" value="4"/>
</dbReference>
<organism evidence="2 3">
    <name type="scientific">Roseateles subflavus</name>
    <dbReference type="NCBI Taxonomy" id="3053353"/>
    <lineage>
        <taxon>Bacteria</taxon>
        <taxon>Pseudomonadati</taxon>
        <taxon>Pseudomonadota</taxon>
        <taxon>Betaproteobacteria</taxon>
        <taxon>Burkholderiales</taxon>
        <taxon>Sphaerotilaceae</taxon>
        <taxon>Roseateles</taxon>
    </lineage>
</organism>
<dbReference type="Proteomes" id="UP001238603">
    <property type="component" value="Unassembled WGS sequence"/>
</dbReference>
<dbReference type="SUPFAM" id="SSF48452">
    <property type="entry name" value="TPR-like"/>
    <property type="match status" value="4"/>
</dbReference>
<feature type="repeat" description="TPR" evidence="1">
    <location>
        <begin position="657"/>
        <end position="690"/>
    </location>
</feature>
<feature type="repeat" description="TPR" evidence="1">
    <location>
        <begin position="623"/>
        <end position="656"/>
    </location>
</feature>
<dbReference type="Pfam" id="PF14559">
    <property type="entry name" value="TPR_19"/>
    <property type="match status" value="2"/>
</dbReference>
<feature type="repeat" description="TPR" evidence="1">
    <location>
        <begin position="486"/>
        <end position="519"/>
    </location>
</feature>
<dbReference type="NCBIfam" id="TIGR02917">
    <property type="entry name" value="PEP_TPR_lipo"/>
    <property type="match status" value="1"/>
</dbReference>
<evidence type="ECO:0000313" key="3">
    <source>
        <dbReference type="Proteomes" id="UP001238603"/>
    </source>
</evidence>
<dbReference type="RefSeq" id="WP_285984083.1">
    <property type="nucleotide sequence ID" value="NZ_JASVDS010000006.1"/>
</dbReference>
<protein>
    <submittedName>
        <fullName evidence="2">PEP-CTERM system TPR-repeat protein PrsT</fullName>
    </submittedName>
</protein>
<evidence type="ECO:0000313" key="2">
    <source>
        <dbReference type="EMBL" id="MDL5034008.1"/>
    </source>
</evidence>
<dbReference type="EMBL" id="JASVDS010000006">
    <property type="protein sequence ID" value="MDL5034008.1"/>
    <property type="molecule type" value="Genomic_DNA"/>
</dbReference>
<dbReference type="PANTHER" id="PTHR12558">
    <property type="entry name" value="CELL DIVISION CYCLE 16,23,27"/>
    <property type="match status" value="1"/>
</dbReference>
<sequence length="940" mass="100030">MSGRTAVQDSSLKEAALVAFSRTILAAGLTAALLGACGGKTPEQHLTSAKAMLAKNDGKSATIELKSALQADPAMAEARFLLGTTLLAQGDPVSARIELEKVRELGYPADQLVPPLARVIFTYGEYEKVLAEFSRTQLEVPAAQADLLTTLAESALLLRRKDDAERYIQGALGLDAKQPRTLLVAANVAGYSGNYDVALQHVSQVLTVEPKNAKAWLAKAEFLRFGLGRDDDSVAAYEQALALDPKSVGANVGLSTFRLTKGDLDGARKQVELMRKSLPNHPQTRFVSALVALESGDLKKANEESQAMLKLGPEDARFLHLAGAIAAQSGALLVAEKYLSQSLNQSADNPSARLLLAHTLLKAGEAGKALSALQPLMEQQGRSQAALALAGQAYLTQGEVNKAVEAFRKAVDLDPKDVRSKTALAVVDLQKGRTDEGLGALKGLAAADASGHTADLALISALLSRGDSAGALQAIAQLQQKQPKLADAPFLRGTIQMRNKQLAEARASFEQALQLSPEYFQAAVALAFLDVDAGRIQDAIKRFEGMVARDPRNIRARMAAIELRVRAGASASEYEQLLQDAIKASPDAPEPRLSLIRHRVLQGDPKQGLQAAQEGQAAISDSAELLLALGQVQALTGDVNQAVSTLNKLVAKMPNSPDPYLRMAEVHAQAKDLPAAAADLRRALVLAPRNPEVVGKLVAVQVALGKFSDARSALKDMEVAGAPKVVIYTAQGDVAFAQKGFAEAARQYRAALDLNRDDATLAIKLHTALMKAGQGAEATRLAQTWMAAHAKDVHFASYLATLALQAGKMADAEALYRQVLAQEPRYSVALNNMAWILMKSGKPGATEFAQRAVQVREDVDEYWDTLAMTHLAAKEPARALEASRKALQLRPGSAAARLHLAQALVGTGDKAAAKAEVAKIKDGSLGPDLKLTLDELNRQL</sequence>
<keyword evidence="3" id="KW-1185">Reference proteome</keyword>
<dbReference type="Gene3D" id="1.25.40.10">
    <property type="entry name" value="Tetratricopeptide repeat domain"/>
    <property type="match status" value="5"/>
</dbReference>
<dbReference type="InterPro" id="IPR019734">
    <property type="entry name" value="TPR_rpt"/>
</dbReference>
<reference evidence="2 3" key="1">
    <citation type="submission" date="2023-06" db="EMBL/GenBank/DDBJ databases">
        <title>Pelomonas sp. APW6 16S ribosomal RNA gene genome sequencing and assembly.</title>
        <authorList>
            <person name="Woo H."/>
        </authorList>
    </citation>
    <scope>NUCLEOTIDE SEQUENCE [LARGE SCALE GENOMIC DNA]</scope>
    <source>
        <strain evidence="2 3">APW6</strain>
    </source>
</reference>